<keyword evidence="2 4" id="KW-0012">Acyltransferase</keyword>
<evidence type="ECO:0000313" key="4">
    <source>
        <dbReference type="EMBL" id="KAF1085125.1"/>
    </source>
</evidence>
<comment type="caution">
    <text evidence="4">The sequence shown here is derived from an EMBL/GenBank/DDBJ whole genome shotgun (WGS) entry which is preliminary data.</text>
</comment>
<dbReference type="OrthoDB" id="88131at2"/>
<dbReference type="AlphaFoldDB" id="A0A9D2WPD8"/>
<reference evidence="4" key="1">
    <citation type="submission" date="2016-02" db="EMBL/GenBank/DDBJ databases">
        <title>Draft Genome Sequence of Sporotomaculum syntrophicum Strain FB, a Syntrophic Benzoate Degrader.</title>
        <authorList>
            <person name="Nobu M.K."/>
            <person name="Narihiro T."/>
            <person name="Qiu Y.-L."/>
            <person name="Ohashi A."/>
            <person name="Liu W.-T."/>
            <person name="Yuji S."/>
        </authorList>
    </citation>
    <scope>NUCLEOTIDE SEQUENCE</scope>
    <source>
        <strain evidence="4">FB</strain>
    </source>
</reference>
<gene>
    <name evidence="4" type="primary">yjaB</name>
    <name evidence="4" type="ORF">SPSYN_01261</name>
</gene>
<keyword evidence="1 4" id="KW-0808">Transferase</keyword>
<dbReference type="PROSITE" id="PS51186">
    <property type="entry name" value="GNAT"/>
    <property type="match status" value="1"/>
</dbReference>
<dbReference type="CDD" id="cd04301">
    <property type="entry name" value="NAT_SF"/>
    <property type="match status" value="1"/>
</dbReference>
<evidence type="ECO:0000256" key="1">
    <source>
        <dbReference type="ARBA" id="ARBA00022679"/>
    </source>
</evidence>
<dbReference type="EMBL" id="LSRS01000003">
    <property type="protein sequence ID" value="KAF1085125.1"/>
    <property type="molecule type" value="Genomic_DNA"/>
</dbReference>
<dbReference type="NCBIfam" id="NF007853">
    <property type="entry name" value="PRK10562.1"/>
    <property type="match status" value="1"/>
</dbReference>
<dbReference type="Gene3D" id="3.40.630.30">
    <property type="match status" value="1"/>
</dbReference>
<organism evidence="4 5">
    <name type="scientific">Sporotomaculum syntrophicum</name>
    <dbReference type="NCBI Taxonomy" id="182264"/>
    <lineage>
        <taxon>Bacteria</taxon>
        <taxon>Bacillati</taxon>
        <taxon>Bacillota</taxon>
        <taxon>Clostridia</taxon>
        <taxon>Eubacteriales</taxon>
        <taxon>Desulfallaceae</taxon>
        <taxon>Sporotomaculum</taxon>
    </lineage>
</organism>
<dbReference type="InterPro" id="IPR016181">
    <property type="entry name" value="Acyl_CoA_acyltransferase"/>
</dbReference>
<feature type="domain" description="N-acetyltransferase" evidence="3">
    <location>
        <begin position="1"/>
        <end position="141"/>
    </location>
</feature>
<dbReference type="PANTHER" id="PTHR43800">
    <property type="entry name" value="PEPTIDYL-LYSINE N-ACETYLTRANSFERASE YJAB"/>
    <property type="match status" value="1"/>
</dbReference>
<keyword evidence="5" id="KW-1185">Reference proteome</keyword>
<dbReference type="Proteomes" id="UP000798488">
    <property type="component" value="Unassembled WGS sequence"/>
</dbReference>
<sequence>MIRNFRKDDIEEVMKLWLDTNILAHDFIESNYWKGNFDAVKVMISNATIFVYEQKGIVKGFIGLIDGYIAGIFVCNACQSKGIGKKLLNHVKEKYDQLFLQVYKKNNRAVNFYLREEFSIQNEQIDENTGEIKFAMKWNKLSSSVKACSC</sequence>
<accession>A0A9D2WPD8</accession>
<dbReference type="GO" id="GO:0016747">
    <property type="term" value="F:acyltransferase activity, transferring groups other than amino-acyl groups"/>
    <property type="evidence" value="ECO:0007669"/>
    <property type="project" value="InterPro"/>
</dbReference>
<evidence type="ECO:0000256" key="2">
    <source>
        <dbReference type="ARBA" id="ARBA00023315"/>
    </source>
</evidence>
<dbReference type="InterPro" id="IPR000182">
    <property type="entry name" value="GNAT_dom"/>
</dbReference>
<proteinExistence type="predicted"/>
<dbReference type="EC" id="2.3.1.-" evidence="4"/>
<evidence type="ECO:0000313" key="5">
    <source>
        <dbReference type="Proteomes" id="UP000798488"/>
    </source>
</evidence>
<dbReference type="Pfam" id="PF13673">
    <property type="entry name" value="Acetyltransf_10"/>
    <property type="match status" value="1"/>
</dbReference>
<dbReference type="SUPFAM" id="SSF55729">
    <property type="entry name" value="Acyl-CoA N-acyltransferases (Nat)"/>
    <property type="match status" value="1"/>
</dbReference>
<name>A0A9D2WPD8_9FIRM</name>
<dbReference type="PANTHER" id="PTHR43800:SF1">
    <property type="entry name" value="PEPTIDYL-LYSINE N-ACETYLTRANSFERASE YJAB"/>
    <property type="match status" value="1"/>
</dbReference>
<protein>
    <submittedName>
        <fullName evidence="4">N-acetyltransferase YjaB</fullName>
        <ecNumber evidence="4">2.3.1.-</ecNumber>
    </submittedName>
</protein>
<evidence type="ECO:0000259" key="3">
    <source>
        <dbReference type="PROSITE" id="PS51186"/>
    </source>
</evidence>